<evidence type="ECO:0000256" key="5">
    <source>
        <dbReference type="ARBA" id="ARBA00009951"/>
    </source>
</evidence>
<comment type="pathway">
    <text evidence="3">Cofactor biosynthesis; tetrahydrofolate biosynthesis; 7,8-dihydrofolate from 2-amino-4-hydroxy-6-hydroxymethyl-7,8-dihydropteridine diphosphate and 4-aminobenzoate: step 1/2.</text>
</comment>
<gene>
    <name evidence="22" type="primary">folP</name>
    <name evidence="22" type="ORF">KTS45_18515</name>
</gene>
<reference evidence="22 23" key="1">
    <citation type="submission" date="2021-06" db="EMBL/GenBank/DDBJ databases">
        <title>New haloarchaea isolates fom saline soil.</title>
        <authorList>
            <person name="Duran-Viseras A."/>
            <person name="Sanchez-Porro C.S."/>
            <person name="Ventosa A."/>
        </authorList>
    </citation>
    <scope>NUCLEOTIDE SEQUENCE [LARGE SCALE GENOMIC DNA]</scope>
    <source>
        <strain evidence="22 23">JCM 183640</strain>
    </source>
</reference>
<evidence type="ECO:0000256" key="9">
    <source>
        <dbReference type="ARBA" id="ARBA00022679"/>
    </source>
</evidence>
<comment type="similarity">
    <text evidence="18">In the N-terminal section; belongs to the folylpolyglutamate synthase family.</text>
</comment>
<evidence type="ECO:0000256" key="13">
    <source>
        <dbReference type="ARBA" id="ARBA00022842"/>
    </source>
</evidence>
<comment type="cofactor">
    <cofactor evidence="2">
        <name>Mg(2+)</name>
        <dbReference type="ChEBI" id="CHEBI:18420"/>
    </cofactor>
</comment>
<keyword evidence="10" id="KW-0479">Metal-binding</keyword>
<keyword evidence="12" id="KW-0067">ATP-binding</keyword>
<evidence type="ECO:0000313" key="22">
    <source>
        <dbReference type="EMBL" id="MBV0926204.1"/>
    </source>
</evidence>
<dbReference type="AlphaFoldDB" id="A0A8J8C6H0"/>
<comment type="catalytic activity">
    <reaction evidence="16">
        <text>(6S)-5,6,7,8-tetrahydrofolyl-(gamma-L-Glu)(n) + L-glutamate + ATP = (6S)-5,6,7,8-tetrahydrofolyl-(gamma-L-Glu)(n+1) + ADP + phosphate + H(+)</text>
        <dbReference type="Rhea" id="RHEA:10580"/>
        <dbReference type="Rhea" id="RHEA-COMP:14738"/>
        <dbReference type="Rhea" id="RHEA-COMP:14740"/>
        <dbReference type="ChEBI" id="CHEBI:15378"/>
        <dbReference type="ChEBI" id="CHEBI:29985"/>
        <dbReference type="ChEBI" id="CHEBI:30616"/>
        <dbReference type="ChEBI" id="CHEBI:43474"/>
        <dbReference type="ChEBI" id="CHEBI:141005"/>
        <dbReference type="ChEBI" id="CHEBI:456216"/>
        <dbReference type="EC" id="6.3.2.17"/>
    </reaction>
</comment>
<dbReference type="InterPro" id="IPR045031">
    <property type="entry name" value="DHP_synth-like"/>
</dbReference>
<keyword evidence="9 22" id="KW-0808">Transferase</keyword>
<dbReference type="PROSITE" id="PS00793">
    <property type="entry name" value="DHPS_2"/>
    <property type="match status" value="1"/>
</dbReference>
<dbReference type="Gene3D" id="3.40.1190.10">
    <property type="entry name" value="Mur-like, catalytic domain"/>
    <property type="match status" value="1"/>
</dbReference>
<evidence type="ECO:0000256" key="18">
    <source>
        <dbReference type="ARBA" id="ARBA00060901"/>
    </source>
</evidence>
<dbReference type="Proteomes" id="UP000766550">
    <property type="component" value="Unassembled WGS sequence"/>
</dbReference>
<dbReference type="GO" id="GO:0046872">
    <property type="term" value="F:metal ion binding"/>
    <property type="evidence" value="ECO:0007669"/>
    <property type="project" value="UniProtKB-KW"/>
</dbReference>
<evidence type="ECO:0000256" key="6">
    <source>
        <dbReference type="ARBA" id="ARBA00012458"/>
    </source>
</evidence>
<feature type="region of interest" description="Disordered" evidence="20">
    <location>
        <begin position="1"/>
        <end position="20"/>
    </location>
</feature>
<evidence type="ECO:0000256" key="14">
    <source>
        <dbReference type="ARBA" id="ARBA00022909"/>
    </source>
</evidence>
<dbReference type="GO" id="GO:0046654">
    <property type="term" value="P:tetrahydrofolate biosynthetic process"/>
    <property type="evidence" value="ECO:0007669"/>
    <property type="project" value="TreeGrafter"/>
</dbReference>
<dbReference type="Pfam" id="PF02875">
    <property type="entry name" value="Mur_ligase_C"/>
    <property type="match status" value="1"/>
</dbReference>
<protein>
    <recommendedName>
        <fullName evidence="19">Probable bifunctional folylpolyglutamate synthase/dihydropteroate synthase</fullName>
        <ecNumber evidence="6">2.5.1.15</ecNumber>
        <ecNumber evidence="7">6.3.2.17</ecNumber>
    </recommendedName>
</protein>
<feature type="domain" description="Pterin-binding" evidence="21">
    <location>
        <begin position="537"/>
        <end position="787"/>
    </location>
</feature>
<dbReference type="CDD" id="cd00739">
    <property type="entry name" value="DHPS"/>
    <property type="match status" value="1"/>
</dbReference>
<evidence type="ECO:0000256" key="10">
    <source>
        <dbReference type="ARBA" id="ARBA00022723"/>
    </source>
</evidence>
<name>A0A8J8C6H0_9EURY</name>
<dbReference type="Gene3D" id="3.90.190.20">
    <property type="entry name" value="Mur ligase, C-terminal domain"/>
    <property type="match status" value="1"/>
</dbReference>
<dbReference type="InterPro" id="IPR001645">
    <property type="entry name" value="Folylpolyglutamate_synth"/>
</dbReference>
<evidence type="ECO:0000256" key="15">
    <source>
        <dbReference type="ARBA" id="ARBA00023268"/>
    </source>
</evidence>
<comment type="catalytic activity">
    <reaction evidence="1">
        <text>(7,8-dihydropterin-6-yl)methyl diphosphate + 4-aminobenzoate = 7,8-dihydropteroate + diphosphate</text>
        <dbReference type="Rhea" id="RHEA:19949"/>
        <dbReference type="ChEBI" id="CHEBI:17836"/>
        <dbReference type="ChEBI" id="CHEBI:17839"/>
        <dbReference type="ChEBI" id="CHEBI:33019"/>
        <dbReference type="ChEBI" id="CHEBI:72950"/>
        <dbReference type="EC" id="2.5.1.15"/>
    </reaction>
</comment>
<dbReference type="InterPro" id="IPR006390">
    <property type="entry name" value="DHP_synth_dom"/>
</dbReference>
<dbReference type="GO" id="GO:0005524">
    <property type="term" value="F:ATP binding"/>
    <property type="evidence" value="ECO:0007669"/>
    <property type="project" value="UniProtKB-KW"/>
</dbReference>
<dbReference type="SUPFAM" id="SSF53244">
    <property type="entry name" value="MurD-like peptide ligases, peptide-binding domain"/>
    <property type="match status" value="1"/>
</dbReference>
<evidence type="ECO:0000256" key="20">
    <source>
        <dbReference type="SAM" id="MobiDB-lite"/>
    </source>
</evidence>
<organism evidence="22 23">
    <name type="scientific">Haloarcula limicola</name>
    <dbReference type="NCBI Taxonomy" id="1429915"/>
    <lineage>
        <taxon>Archaea</taxon>
        <taxon>Methanobacteriati</taxon>
        <taxon>Methanobacteriota</taxon>
        <taxon>Stenosarchaea group</taxon>
        <taxon>Halobacteria</taxon>
        <taxon>Halobacteriales</taxon>
        <taxon>Haloarculaceae</taxon>
        <taxon>Haloarcula</taxon>
    </lineage>
</organism>
<dbReference type="EMBL" id="JAHQXF010000004">
    <property type="protein sequence ID" value="MBV0926204.1"/>
    <property type="molecule type" value="Genomic_DNA"/>
</dbReference>
<dbReference type="SUPFAM" id="SSF53623">
    <property type="entry name" value="MurD-like peptide ligases, catalytic domain"/>
    <property type="match status" value="1"/>
</dbReference>
<evidence type="ECO:0000256" key="4">
    <source>
        <dbReference type="ARBA" id="ARBA00005150"/>
    </source>
</evidence>
<keyword evidence="13" id="KW-0460">Magnesium</keyword>
<evidence type="ECO:0000256" key="17">
    <source>
        <dbReference type="ARBA" id="ARBA00057011"/>
    </source>
</evidence>
<comment type="function">
    <text evidence="17">Can complement an H.volcanii mutant strain that is thymidine auxotroph because it lacks the two dihydrofolate reductase genes encoded by hdrA and hdrB.</text>
</comment>
<evidence type="ECO:0000256" key="1">
    <source>
        <dbReference type="ARBA" id="ARBA00000012"/>
    </source>
</evidence>
<dbReference type="GO" id="GO:0046656">
    <property type="term" value="P:folic acid biosynthetic process"/>
    <property type="evidence" value="ECO:0007669"/>
    <property type="project" value="UniProtKB-KW"/>
</dbReference>
<comment type="pathway">
    <text evidence="4">Cofactor biosynthesis; tetrahydrofolylpolyglutamate biosynthesis.</text>
</comment>
<dbReference type="InterPro" id="IPR013221">
    <property type="entry name" value="Mur_ligase_cen"/>
</dbReference>
<comment type="similarity">
    <text evidence="5">In the C-terminal section; belongs to the DHPS family.</text>
</comment>
<keyword evidence="8" id="KW-0436">Ligase</keyword>
<evidence type="ECO:0000256" key="3">
    <source>
        <dbReference type="ARBA" id="ARBA00004763"/>
    </source>
</evidence>
<keyword evidence="14" id="KW-0289">Folate biosynthesis</keyword>
<proteinExistence type="inferred from homology"/>
<dbReference type="NCBIfam" id="TIGR01499">
    <property type="entry name" value="folC"/>
    <property type="match status" value="1"/>
</dbReference>
<dbReference type="InterPro" id="IPR004101">
    <property type="entry name" value="Mur_ligase_C"/>
</dbReference>
<dbReference type="PROSITE" id="PS50972">
    <property type="entry name" value="PTERIN_BINDING"/>
    <property type="match status" value="1"/>
</dbReference>
<dbReference type="InterPro" id="IPR000489">
    <property type="entry name" value="Pterin-binding_dom"/>
</dbReference>
<dbReference type="NCBIfam" id="TIGR01496">
    <property type="entry name" value="DHPS"/>
    <property type="match status" value="1"/>
</dbReference>
<dbReference type="GO" id="GO:0004156">
    <property type="term" value="F:dihydropteroate synthase activity"/>
    <property type="evidence" value="ECO:0007669"/>
    <property type="project" value="UniProtKB-EC"/>
</dbReference>
<dbReference type="OrthoDB" id="75177at2157"/>
<dbReference type="InterPro" id="IPR036615">
    <property type="entry name" value="Mur_ligase_C_dom_sf"/>
</dbReference>
<evidence type="ECO:0000259" key="21">
    <source>
        <dbReference type="PROSITE" id="PS50972"/>
    </source>
</evidence>
<dbReference type="Pfam" id="PF00809">
    <property type="entry name" value="Pterin_bind"/>
    <property type="match status" value="1"/>
</dbReference>
<keyword evidence="23" id="KW-1185">Reference proteome</keyword>
<evidence type="ECO:0000256" key="7">
    <source>
        <dbReference type="ARBA" id="ARBA00013025"/>
    </source>
</evidence>
<evidence type="ECO:0000256" key="19">
    <source>
        <dbReference type="ARBA" id="ARBA00068433"/>
    </source>
</evidence>
<evidence type="ECO:0000256" key="12">
    <source>
        <dbReference type="ARBA" id="ARBA00022840"/>
    </source>
</evidence>
<dbReference type="SUPFAM" id="SSF51717">
    <property type="entry name" value="Dihydropteroate synthetase-like"/>
    <property type="match status" value="1"/>
</dbReference>
<keyword evidence="15" id="KW-0511">Multifunctional enzyme</keyword>
<dbReference type="EC" id="6.3.2.17" evidence="7"/>
<dbReference type="Gene3D" id="3.20.20.20">
    <property type="entry name" value="Dihydropteroate synthase-like"/>
    <property type="match status" value="1"/>
</dbReference>
<dbReference type="FunFam" id="3.40.1190.10:FF:000011">
    <property type="entry name" value="Folylpolyglutamate synthase/dihydrofolate synthase"/>
    <property type="match status" value="1"/>
</dbReference>
<dbReference type="Pfam" id="PF08245">
    <property type="entry name" value="Mur_ligase_M"/>
    <property type="match status" value="1"/>
</dbReference>
<accession>A0A8J8C6H0</accession>
<sequence length="795" mass="83862">MQYHEAADRLQSLQRRRPKLGTETTARMLSHLGEPQAGMDCVQVAGSNGKGSTCRMLESVLRTAGLDVGVFTSPALNGFREQVRVNGDPVPKSRVVSFVDRIDPCLDRLRADDDAPTHFEVVTALALDHFGREGVDVAILEVGIGGRYDATSAVDPVASAVTSVSLEHTDLLGDTVEEIARDKAQVAPTDAPLVTGATGDALDAIRTQTDVITAGPSEADVVAVENGMRSDVESDVSITGPDWALETHLQLLGEHQATNAGVAAALARQVADVDVGRIAAGLRKATIPGRFEIVDTDPLTVLDGSHNPGAMATLRDVLDRFEYDDLRLVFGAMSDKDHDEMAAALPAVETAYLARPGVDRAADVETLAAAFDGHATTTERIESVSEAVQRALSDASESDAVLVAGSLYAVAEARDRWTRLLVPRDHGRPPSERGALGGATFAETTAGDVDHHVLTTYLRPEQAERVAERLTALGGDCHRSATGAPGKFVATVLSGTVSQLRGLADAIEADGLGLAHVAGRLRDALDESTGPFDADETAVMGILNVTPDSFHDGGEHDGFDAAVRRAEEMVANGADIVDVGGESTRPGAEPVSAEREIERVVPVVEALAELDVPISVDTRKAVVADAALAAGADIVNDVSGLSDPEMRFVVADHDASLVLMHSLSAPVDPDCSRTYDDVVDDVMRDLCEQVLLAQRAGIDREQIIVDPGCGFGKDAAESFELVDRLPEFAALGCHVMVGHSRKSMFERIDRAGDDRLSPTLAVTAMAAERGADVVRVHDVAENAAAVRTVGATTDT</sequence>
<evidence type="ECO:0000256" key="16">
    <source>
        <dbReference type="ARBA" id="ARBA00047493"/>
    </source>
</evidence>
<evidence type="ECO:0000313" key="23">
    <source>
        <dbReference type="Proteomes" id="UP000766550"/>
    </source>
</evidence>
<dbReference type="InterPro" id="IPR011005">
    <property type="entry name" value="Dihydropteroate_synth-like_sf"/>
</dbReference>
<evidence type="ECO:0000256" key="2">
    <source>
        <dbReference type="ARBA" id="ARBA00001946"/>
    </source>
</evidence>
<dbReference type="RefSeq" id="WP_162319328.1">
    <property type="nucleotide sequence ID" value="NZ_JAHQXF010000004.1"/>
</dbReference>
<comment type="caution">
    <text evidence="22">The sequence shown here is derived from an EMBL/GenBank/DDBJ whole genome shotgun (WGS) entry which is preliminary data.</text>
</comment>
<dbReference type="PANTHER" id="PTHR20941:SF1">
    <property type="entry name" value="FOLIC ACID SYNTHESIS PROTEIN FOL1"/>
    <property type="match status" value="1"/>
</dbReference>
<dbReference type="EC" id="2.5.1.15" evidence="6"/>
<dbReference type="PANTHER" id="PTHR20941">
    <property type="entry name" value="FOLATE SYNTHESIS PROTEINS"/>
    <property type="match status" value="1"/>
</dbReference>
<keyword evidence="11" id="KW-0547">Nucleotide-binding</keyword>
<dbReference type="PROSITE" id="PS00792">
    <property type="entry name" value="DHPS_1"/>
    <property type="match status" value="1"/>
</dbReference>
<evidence type="ECO:0000256" key="11">
    <source>
        <dbReference type="ARBA" id="ARBA00022741"/>
    </source>
</evidence>
<evidence type="ECO:0000256" key="8">
    <source>
        <dbReference type="ARBA" id="ARBA00022598"/>
    </source>
</evidence>
<dbReference type="InterPro" id="IPR036565">
    <property type="entry name" value="Mur-like_cat_sf"/>
</dbReference>
<dbReference type="GO" id="GO:0004326">
    <property type="term" value="F:tetrahydrofolylpolyglutamate synthase activity"/>
    <property type="evidence" value="ECO:0007669"/>
    <property type="project" value="UniProtKB-EC"/>
</dbReference>